<dbReference type="PANTHER" id="PTHR46116:SF15">
    <property type="entry name" value="(E3-INDEPENDENT) E2 UBIQUITIN-CONJUGATING ENZYME"/>
    <property type="match status" value="1"/>
</dbReference>
<evidence type="ECO:0000259" key="4">
    <source>
        <dbReference type="PROSITE" id="PS50127"/>
    </source>
</evidence>
<dbReference type="InterPro" id="IPR000608">
    <property type="entry name" value="UBC"/>
</dbReference>
<dbReference type="Gene3D" id="3.10.110.10">
    <property type="entry name" value="Ubiquitin Conjugating Enzyme"/>
    <property type="match status" value="1"/>
</dbReference>
<dbReference type="Proteomes" id="UP000799772">
    <property type="component" value="Unassembled WGS sequence"/>
</dbReference>
<proteinExistence type="predicted"/>
<keyword evidence="2" id="KW-0833">Ubl conjugation pathway</keyword>
<evidence type="ECO:0000256" key="2">
    <source>
        <dbReference type="ARBA" id="ARBA00022786"/>
    </source>
</evidence>
<dbReference type="SUPFAM" id="SSF54495">
    <property type="entry name" value="UBC-like"/>
    <property type="match status" value="1"/>
</dbReference>
<comment type="caution">
    <text evidence="5">The sequence shown here is derived from an EMBL/GenBank/DDBJ whole genome shotgun (WGS) entry which is preliminary data.</text>
</comment>
<feature type="compositionally biased region" description="Basic and acidic residues" evidence="3">
    <location>
        <begin position="209"/>
        <end position="224"/>
    </location>
</feature>
<dbReference type="PROSITE" id="PS50127">
    <property type="entry name" value="UBC_2"/>
    <property type="match status" value="1"/>
</dbReference>
<accession>A0A9P4IMC2</accession>
<name>A0A9P4IMC2_9PEZI</name>
<keyword evidence="1" id="KW-0808">Transferase</keyword>
<dbReference type="Pfam" id="PF00179">
    <property type="entry name" value="UQ_con"/>
    <property type="match status" value="1"/>
</dbReference>
<sequence>MDSGGNPNRSGDRFTGGPPPYGSSSAPERHGRGELHAGMLQEEQDRQLAEQMARLGYDEIRGRSSTGPVSRSVDDAPGRPSTGDPANSTALIPSAAHLTIDERDIKAFASKMLNTRCSTRNCRKTLVSNKTELGTIFALFMRAMSSEFPTPLTPIRQCVHCHGFTCIGCGTRNGPRPVCDKGCVEGGLFVVWVFLCGFDHLGGKTMTEAEVRQRQTSLRPRDTAKGTGYDTRSNAVASLPPPPYTGFYAQPNLTLPESRNIARRAVPRTDAVERDIDFSYEKIMRGLTMVLPALDRNSAFDRAPPRTLAAMILRCSILDKAAELLRNDSINDVLKRSEIYIAVLNFTSALVKHPSTAITAVSDRTVREKDLNLLELSFHTDHSVDSARGKVDVRSSLAKAIRNIAEQSQMILQRAARNPREFSNTEDRKVIDFCRSEEEWHREHSVSEIPDDQLFARFHFAPQAANFGRGRHGRMSKLVTELANMKTSLPMGIFVRYAESRIGFMKVLIVGPRDTPYENGLFEFDLLCGYNYPYEPPKLFFRGATIEGSPREINPNLHKDGTGATSQDEPLQIMNLIAVPFAPWHLIWRALEARAEHDLPGAGLRAVDDLL</sequence>
<dbReference type="GO" id="GO:0061631">
    <property type="term" value="F:ubiquitin conjugating enzyme activity"/>
    <property type="evidence" value="ECO:0007669"/>
    <property type="project" value="TreeGrafter"/>
</dbReference>
<dbReference type="EMBL" id="ML978123">
    <property type="protein sequence ID" value="KAF2102034.1"/>
    <property type="molecule type" value="Genomic_DNA"/>
</dbReference>
<evidence type="ECO:0000313" key="6">
    <source>
        <dbReference type="Proteomes" id="UP000799772"/>
    </source>
</evidence>
<dbReference type="OrthoDB" id="47801at2759"/>
<feature type="domain" description="UBC core" evidence="4">
    <location>
        <begin position="473"/>
        <end position="611"/>
    </location>
</feature>
<feature type="region of interest" description="Disordered" evidence="3">
    <location>
        <begin position="209"/>
        <end position="238"/>
    </location>
</feature>
<gene>
    <name evidence="5" type="ORF">NA57DRAFT_53968</name>
</gene>
<dbReference type="PANTHER" id="PTHR46116">
    <property type="entry name" value="(E3-INDEPENDENT) E2 UBIQUITIN-CONJUGATING ENZYME"/>
    <property type="match status" value="1"/>
</dbReference>
<feature type="region of interest" description="Disordered" evidence="3">
    <location>
        <begin position="1"/>
        <end position="89"/>
    </location>
</feature>
<organism evidence="5 6">
    <name type="scientific">Rhizodiscina lignyota</name>
    <dbReference type="NCBI Taxonomy" id="1504668"/>
    <lineage>
        <taxon>Eukaryota</taxon>
        <taxon>Fungi</taxon>
        <taxon>Dikarya</taxon>
        <taxon>Ascomycota</taxon>
        <taxon>Pezizomycotina</taxon>
        <taxon>Dothideomycetes</taxon>
        <taxon>Pleosporomycetidae</taxon>
        <taxon>Aulographales</taxon>
        <taxon>Rhizodiscinaceae</taxon>
        <taxon>Rhizodiscina</taxon>
    </lineage>
</organism>
<evidence type="ECO:0000313" key="5">
    <source>
        <dbReference type="EMBL" id="KAF2102034.1"/>
    </source>
</evidence>
<protein>
    <recommendedName>
        <fullName evidence="4">UBC core domain-containing protein</fullName>
    </recommendedName>
</protein>
<reference evidence="5" key="1">
    <citation type="journal article" date="2020" name="Stud. Mycol.">
        <title>101 Dothideomycetes genomes: a test case for predicting lifestyles and emergence of pathogens.</title>
        <authorList>
            <person name="Haridas S."/>
            <person name="Albert R."/>
            <person name="Binder M."/>
            <person name="Bloem J."/>
            <person name="Labutti K."/>
            <person name="Salamov A."/>
            <person name="Andreopoulos B."/>
            <person name="Baker S."/>
            <person name="Barry K."/>
            <person name="Bills G."/>
            <person name="Bluhm B."/>
            <person name="Cannon C."/>
            <person name="Castanera R."/>
            <person name="Culley D."/>
            <person name="Daum C."/>
            <person name="Ezra D."/>
            <person name="Gonzalez J."/>
            <person name="Henrissat B."/>
            <person name="Kuo A."/>
            <person name="Liang C."/>
            <person name="Lipzen A."/>
            <person name="Lutzoni F."/>
            <person name="Magnuson J."/>
            <person name="Mondo S."/>
            <person name="Nolan M."/>
            <person name="Ohm R."/>
            <person name="Pangilinan J."/>
            <person name="Park H.-J."/>
            <person name="Ramirez L."/>
            <person name="Alfaro M."/>
            <person name="Sun H."/>
            <person name="Tritt A."/>
            <person name="Yoshinaga Y."/>
            <person name="Zwiers L.-H."/>
            <person name="Turgeon B."/>
            <person name="Goodwin S."/>
            <person name="Spatafora J."/>
            <person name="Crous P."/>
            <person name="Grigoriev I."/>
        </authorList>
    </citation>
    <scope>NUCLEOTIDE SEQUENCE</scope>
    <source>
        <strain evidence="5">CBS 133067</strain>
    </source>
</reference>
<dbReference type="AlphaFoldDB" id="A0A9P4IMC2"/>
<evidence type="ECO:0000256" key="3">
    <source>
        <dbReference type="SAM" id="MobiDB-lite"/>
    </source>
</evidence>
<evidence type="ECO:0000256" key="1">
    <source>
        <dbReference type="ARBA" id="ARBA00022679"/>
    </source>
</evidence>
<dbReference type="InterPro" id="IPR016135">
    <property type="entry name" value="UBQ-conjugating_enzyme/RWD"/>
</dbReference>
<keyword evidence="6" id="KW-1185">Reference proteome</keyword>